<evidence type="ECO:0000313" key="2">
    <source>
        <dbReference type="Proteomes" id="UP000838756"/>
    </source>
</evidence>
<protein>
    <submittedName>
        <fullName evidence="1">Jg8390 protein</fullName>
    </submittedName>
</protein>
<proteinExistence type="predicted"/>
<reference evidence="1" key="1">
    <citation type="submission" date="2022-03" db="EMBL/GenBank/DDBJ databases">
        <authorList>
            <person name="Lindestad O."/>
        </authorList>
    </citation>
    <scope>NUCLEOTIDE SEQUENCE</scope>
</reference>
<keyword evidence="2" id="KW-1185">Reference proteome</keyword>
<dbReference type="AlphaFoldDB" id="A0A8S4SGY3"/>
<name>A0A8S4SGY3_9NEOP</name>
<accession>A0A8S4SGY3</accession>
<gene>
    <name evidence="1" type="primary">jg8390</name>
    <name evidence="1" type="ORF">PAEG_LOCUS26408</name>
</gene>
<evidence type="ECO:0000313" key="1">
    <source>
        <dbReference type="EMBL" id="CAH2267928.1"/>
    </source>
</evidence>
<dbReference type="EMBL" id="CAKXAJ010026408">
    <property type="protein sequence ID" value="CAH2267928.1"/>
    <property type="molecule type" value="Genomic_DNA"/>
</dbReference>
<dbReference type="Proteomes" id="UP000838756">
    <property type="component" value="Unassembled WGS sequence"/>
</dbReference>
<comment type="caution">
    <text evidence="1">The sequence shown here is derived from an EMBL/GenBank/DDBJ whole genome shotgun (WGS) entry which is preliminary data.</text>
</comment>
<sequence>MVKESAFLSNTHRMLLELAITGETEHARGRSVSADNRWQSRGYVQKRFRGSVVKRFSLARHFFDDRLEQYHVPLNLKKVLFFRNINGQPCIVVIKWKLRSETDK</sequence>
<organism evidence="1 2">
    <name type="scientific">Pararge aegeria aegeria</name>
    <dbReference type="NCBI Taxonomy" id="348720"/>
    <lineage>
        <taxon>Eukaryota</taxon>
        <taxon>Metazoa</taxon>
        <taxon>Ecdysozoa</taxon>
        <taxon>Arthropoda</taxon>
        <taxon>Hexapoda</taxon>
        <taxon>Insecta</taxon>
        <taxon>Pterygota</taxon>
        <taxon>Neoptera</taxon>
        <taxon>Endopterygota</taxon>
        <taxon>Lepidoptera</taxon>
        <taxon>Glossata</taxon>
        <taxon>Ditrysia</taxon>
        <taxon>Papilionoidea</taxon>
        <taxon>Nymphalidae</taxon>
        <taxon>Satyrinae</taxon>
        <taxon>Satyrini</taxon>
        <taxon>Parargina</taxon>
        <taxon>Pararge</taxon>
    </lineage>
</organism>